<dbReference type="PANTHER" id="PTHR43045:SF2">
    <property type="entry name" value="INNER MEMBRANE METABOLITE TRANSPORT PROTEIN YHJE"/>
    <property type="match status" value="1"/>
</dbReference>
<dbReference type="Gene3D" id="1.20.1250.20">
    <property type="entry name" value="MFS general substrate transporter like domains"/>
    <property type="match status" value="1"/>
</dbReference>
<reference evidence="9 10" key="1">
    <citation type="submission" date="2020-08" db="EMBL/GenBank/DDBJ databases">
        <title>Genomic Encyclopedia of Type Strains, Phase IV (KMG-IV): sequencing the most valuable type-strain genomes for metagenomic binning, comparative biology and taxonomic classification.</title>
        <authorList>
            <person name="Goeker M."/>
        </authorList>
    </citation>
    <scope>NUCLEOTIDE SEQUENCE [LARGE SCALE GENOMIC DNA]</scope>
    <source>
        <strain evidence="9 10">DSM 28538</strain>
    </source>
</reference>
<dbReference type="SUPFAM" id="SSF103473">
    <property type="entry name" value="MFS general substrate transporter"/>
    <property type="match status" value="1"/>
</dbReference>
<evidence type="ECO:0000256" key="5">
    <source>
        <dbReference type="ARBA" id="ARBA00022989"/>
    </source>
</evidence>
<evidence type="ECO:0000256" key="4">
    <source>
        <dbReference type="ARBA" id="ARBA00022692"/>
    </source>
</evidence>
<keyword evidence="10" id="KW-1185">Reference proteome</keyword>
<feature type="transmembrane region" description="Helical" evidence="7">
    <location>
        <begin position="20"/>
        <end position="45"/>
    </location>
</feature>
<dbReference type="GO" id="GO:0005886">
    <property type="term" value="C:plasma membrane"/>
    <property type="evidence" value="ECO:0007669"/>
    <property type="project" value="UniProtKB-SubCell"/>
</dbReference>
<dbReference type="InterPro" id="IPR020846">
    <property type="entry name" value="MFS_dom"/>
</dbReference>
<dbReference type="Pfam" id="PF00083">
    <property type="entry name" value="Sugar_tr"/>
    <property type="match status" value="1"/>
</dbReference>
<dbReference type="PANTHER" id="PTHR43045">
    <property type="entry name" value="SHIKIMATE TRANSPORTER"/>
    <property type="match status" value="1"/>
</dbReference>
<evidence type="ECO:0000313" key="9">
    <source>
        <dbReference type="EMBL" id="MBB5073629.1"/>
    </source>
</evidence>
<feature type="transmembrane region" description="Helical" evidence="7">
    <location>
        <begin position="192"/>
        <end position="213"/>
    </location>
</feature>
<feature type="domain" description="Major facilitator superfamily (MFS) profile" evidence="8">
    <location>
        <begin position="19"/>
        <end position="304"/>
    </location>
</feature>
<evidence type="ECO:0000256" key="6">
    <source>
        <dbReference type="ARBA" id="ARBA00023136"/>
    </source>
</evidence>
<name>A0A840NWJ6_9HYPH</name>
<evidence type="ECO:0000313" key="10">
    <source>
        <dbReference type="Proteomes" id="UP000561417"/>
    </source>
</evidence>
<evidence type="ECO:0000256" key="2">
    <source>
        <dbReference type="ARBA" id="ARBA00022448"/>
    </source>
</evidence>
<dbReference type="PROSITE" id="PS50850">
    <property type="entry name" value="MFS"/>
    <property type="match status" value="1"/>
</dbReference>
<keyword evidence="4 7" id="KW-0812">Transmembrane</keyword>
<organism evidence="9 10">
    <name type="scientific">Bartonella callosciuri</name>
    <dbReference type="NCBI Taxonomy" id="686223"/>
    <lineage>
        <taxon>Bacteria</taxon>
        <taxon>Pseudomonadati</taxon>
        <taxon>Pseudomonadota</taxon>
        <taxon>Alphaproteobacteria</taxon>
        <taxon>Hyphomicrobiales</taxon>
        <taxon>Bartonellaceae</taxon>
        <taxon>Bartonella</taxon>
    </lineage>
</organism>
<evidence type="ECO:0000259" key="8">
    <source>
        <dbReference type="PROSITE" id="PS50850"/>
    </source>
</evidence>
<gene>
    <name evidence="9" type="ORF">HNQ69_000750</name>
</gene>
<keyword evidence="5 7" id="KW-1133">Transmembrane helix</keyword>
<protein>
    <submittedName>
        <fullName evidence="9">MFS family permease</fullName>
    </submittedName>
</protein>
<feature type="transmembrane region" description="Helical" evidence="7">
    <location>
        <begin position="92"/>
        <end position="113"/>
    </location>
</feature>
<accession>A0A840NWJ6</accession>
<keyword evidence="2" id="KW-0813">Transport</keyword>
<evidence type="ECO:0000256" key="1">
    <source>
        <dbReference type="ARBA" id="ARBA00004651"/>
    </source>
</evidence>
<evidence type="ECO:0000256" key="7">
    <source>
        <dbReference type="SAM" id="Phobius"/>
    </source>
</evidence>
<dbReference type="InterPro" id="IPR036259">
    <property type="entry name" value="MFS_trans_sf"/>
</dbReference>
<keyword evidence="3" id="KW-1003">Cell membrane</keyword>
<comment type="caution">
    <text evidence="9">The sequence shown here is derived from an EMBL/GenBank/DDBJ whole genome shotgun (WGS) entry which is preliminary data.</text>
</comment>
<dbReference type="GO" id="GO:0022857">
    <property type="term" value="F:transmembrane transporter activity"/>
    <property type="evidence" value="ECO:0007669"/>
    <property type="project" value="InterPro"/>
</dbReference>
<proteinExistence type="predicted"/>
<dbReference type="AlphaFoldDB" id="A0A840NWJ6"/>
<keyword evidence="6 7" id="KW-0472">Membrane</keyword>
<dbReference type="EMBL" id="JACHIM010000002">
    <property type="protein sequence ID" value="MBB5073629.1"/>
    <property type="molecule type" value="Genomic_DNA"/>
</dbReference>
<dbReference type="Proteomes" id="UP000561417">
    <property type="component" value="Unassembled WGS sequence"/>
</dbReference>
<feature type="transmembrane region" description="Helical" evidence="7">
    <location>
        <begin position="157"/>
        <end position="180"/>
    </location>
</feature>
<sequence length="304" mass="34511">MARNSEIQDISKRNSPRRILFASLIGPTIEFFDFYVFATAAALIFPHVFFPTQNDQLAILQSFLIFGAAFFARPLGSIIFGHFGDKIGRKATLIAALLTMGLSTVIIGFLPTYETAGWWAPFFLTLCRIGQGMGLGGEWGGAVLLATENAPPEKRGWYAMFPQLGVPIGLFSSIAVYLGLLHFLDHDELIAWGWRIPFIASIVLMFVGLWVRLSINETVAFKKTLERKERVKVPIIDCLFKMPTNFISWDICWHGNICFILLGHCIFVKLFNKLFTIIILSGSSSRNRWCYFLRNFYCPNWKTR</sequence>
<comment type="subcellular location">
    <subcellularLocation>
        <location evidence="1">Cell membrane</location>
        <topology evidence="1">Multi-pass membrane protein</topology>
    </subcellularLocation>
</comment>
<dbReference type="InterPro" id="IPR005828">
    <property type="entry name" value="MFS_sugar_transport-like"/>
</dbReference>
<evidence type="ECO:0000256" key="3">
    <source>
        <dbReference type="ARBA" id="ARBA00022475"/>
    </source>
</evidence>
<dbReference type="FunFam" id="1.20.1250.20:FF:000001">
    <property type="entry name" value="Dicarboxylate MFS transporter"/>
    <property type="match status" value="1"/>
</dbReference>
<feature type="transmembrane region" description="Helical" evidence="7">
    <location>
        <begin position="57"/>
        <end position="80"/>
    </location>
</feature>